<accession>A0AA35PUG8</accession>
<dbReference type="EMBL" id="OX395143">
    <property type="protein sequence ID" value="CAI5798353.1"/>
    <property type="molecule type" value="Genomic_DNA"/>
</dbReference>
<evidence type="ECO:0000313" key="2">
    <source>
        <dbReference type="EMBL" id="CAI5798353.1"/>
    </source>
</evidence>
<evidence type="ECO:0000313" key="3">
    <source>
        <dbReference type="Proteomes" id="UP001178461"/>
    </source>
</evidence>
<dbReference type="Proteomes" id="UP001178461">
    <property type="component" value="Chromosome 16"/>
</dbReference>
<sequence>MGQRGGGGKRIQAWKSKSSAPFANYSSQDSLQDRERNVLEAATPSWKRPAPVRPGRARLPAVRPGPWLRYRRLISGPGPDPAFLTNEKAAVSDDVDDPGISVGVCNLKQSSESDEKCPFSKEAAGFCYVLFVSRTLKELPPPCRSSHAFGWRDFRQGPHTVPSHAS</sequence>
<reference evidence="2" key="1">
    <citation type="submission" date="2022-12" db="EMBL/GenBank/DDBJ databases">
        <authorList>
            <person name="Alioto T."/>
            <person name="Alioto T."/>
            <person name="Gomez Garrido J."/>
        </authorList>
    </citation>
    <scope>NUCLEOTIDE SEQUENCE</scope>
</reference>
<organism evidence="2 3">
    <name type="scientific">Podarcis lilfordi</name>
    <name type="common">Lilford's wall lizard</name>
    <dbReference type="NCBI Taxonomy" id="74358"/>
    <lineage>
        <taxon>Eukaryota</taxon>
        <taxon>Metazoa</taxon>
        <taxon>Chordata</taxon>
        <taxon>Craniata</taxon>
        <taxon>Vertebrata</taxon>
        <taxon>Euteleostomi</taxon>
        <taxon>Lepidosauria</taxon>
        <taxon>Squamata</taxon>
        <taxon>Bifurcata</taxon>
        <taxon>Unidentata</taxon>
        <taxon>Episquamata</taxon>
        <taxon>Laterata</taxon>
        <taxon>Lacertibaenia</taxon>
        <taxon>Lacertidae</taxon>
        <taxon>Podarcis</taxon>
    </lineage>
</organism>
<gene>
    <name evidence="2" type="ORF">PODLI_1B014073</name>
</gene>
<proteinExistence type="predicted"/>
<protein>
    <submittedName>
        <fullName evidence="2">Dynamin-like 120 kDa protein, mitochondrial</fullName>
    </submittedName>
</protein>
<name>A0AA35PUG8_9SAUR</name>
<keyword evidence="3" id="KW-1185">Reference proteome</keyword>
<evidence type="ECO:0000256" key="1">
    <source>
        <dbReference type="SAM" id="MobiDB-lite"/>
    </source>
</evidence>
<feature type="compositionally biased region" description="Polar residues" evidence="1">
    <location>
        <begin position="15"/>
        <end position="30"/>
    </location>
</feature>
<dbReference type="AlphaFoldDB" id="A0AA35PUG8"/>
<feature type="region of interest" description="Disordered" evidence="1">
    <location>
        <begin position="1"/>
        <end position="58"/>
    </location>
</feature>